<dbReference type="OrthoDB" id="2401283at2"/>
<evidence type="ECO:0000313" key="2">
    <source>
        <dbReference type="EMBL" id="KIX90711.1"/>
    </source>
</evidence>
<accession>A0A0D6XR37</accession>
<dbReference type="RefSeq" id="WP_044360373.1">
    <property type="nucleotide sequence ID" value="NZ_JXWY01000036.1"/>
</dbReference>
<dbReference type="AlphaFoldDB" id="A0A0D6XR37"/>
<reference evidence="2 4" key="1">
    <citation type="submission" date="2015-01" db="EMBL/GenBank/DDBJ databases">
        <authorList>
            <person name="Guo J."/>
        </authorList>
    </citation>
    <scope>NUCLEOTIDE SEQUENCE [LARGE SCALE GENOMIC DNA]</scope>
    <source>
        <strain evidence="2 4">DSM 22147</strain>
    </source>
</reference>
<proteinExistence type="predicted"/>
<dbReference type="InterPro" id="IPR012454">
    <property type="entry name" value="DUF1659"/>
</dbReference>
<dbReference type="Proteomes" id="UP000032366">
    <property type="component" value="Unassembled WGS sequence"/>
</dbReference>
<organism evidence="3 5">
    <name type="scientific">Staphylococcus microti</name>
    <dbReference type="NCBI Taxonomy" id="569857"/>
    <lineage>
        <taxon>Bacteria</taxon>
        <taxon>Bacillati</taxon>
        <taxon>Bacillota</taxon>
        <taxon>Bacilli</taxon>
        <taxon>Bacillales</taxon>
        <taxon>Staphylococcaceae</taxon>
        <taxon>Staphylococcus</taxon>
    </lineage>
</organism>
<name>A0A0D6XR37_9STAP</name>
<dbReference type="EMBL" id="UHDT01000001">
    <property type="protein sequence ID" value="SUM56708.1"/>
    <property type="molecule type" value="Genomic_DNA"/>
</dbReference>
<evidence type="ECO:0000313" key="4">
    <source>
        <dbReference type="Proteomes" id="UP000032366"/>
    </source>
</evidence>
<gene>
    <name evidence="3" type="ORF">NCTC13832_00364</name>
    <name evidence="2" type="ORF">TP70_06210</name>
</gene>
<dbReference type="EMBL" id="JXWY01000036">
    <property type="protein sequence ID" value="KIX90711.1"/>
    <property type="molecule type" value="Genomic_DNA"/>
</dbReference>
<feature type="domain" description="DUF1659" evidence="1">
    <location>
        <begin position="4"/>
        <end position="67"/>
    </location>
</feature>
<dbReference type="Proteomes" id="UP000254100">
    <property type="component" value="Unassembled WGS sequence"/>
</dbReference>
<dbReference type="Pfam" id="PF07872">
    <property type="entry name" value="DUF1659"/>
    <property type="match status" value="1"/>
</dbReference>
<sequence length="68" mass="7574">MTIKNVAIILTQSTTTQDGKTVKTSRKINNLNPDASTEDFRTFAAMIEVLTGEHYDQIEVVKTSMINV</sequence>
<protein>
    <recommendedName>
        <fullName evidence="1">DUF1659 domain-containing protein</fullName>
    </recommendedName>
</protein>
<evidence type="ECO:0000259" key="1">
    <source>
        <dbReference type="Pfam" id="PF07872"/>
    </source>
</evidence>
<evidence type="ECO:0000313" key="3">
    <source>
        <dbReference type="EMBL" id="SUM56708.1"/>
    </source>
</evidence>
<evidence type="ECO:0000313" key="5">
    <source>
        <dbReference type="Proteomes" id="UP000254100"/>
    </source>
</evidence>
<keyword evidence="4" id="KW-1185">Reference proteome</keyword>
<reference evidence="3 5" key="2">
    <citation type="submission" date="2018-06" db="EMBL/GenBank/DDBJ databases">
        <authorList>
            <consortium name="Pathogen Informatics"/>
            <person name="Doyle S."/>
        </authorList>
    </citation>
    <scope>NUCLEOTIDE SEQUENCE [LARGE SCALE GENOMIC DNA]</scope>
    <source>
        <strain evidence="3 5">NCTC13832</strain>
    </source>
</reference>
<dbReference type="STRING" id="569857.TP70_06210"/>